<evidence type="ECO:0000313" key="2">
    <source>
        <dbReference type="EMBL" id="KAH3748986.1"/>
    </source>
</evidence>
<dbReference type="Proteomes" id="UP000828390">
    <property type="component" value="Unassembled WGS sequence"/>
</dbReference>
<sequence>MLTGAVDLDAVKNDVERKALEGMINNFGQTPCQLLRDPHPRRLIFDDLLAKAMKTDRHLSLFYFLENLKLYFVEVRFWCWFW</sequence>
<dbReference type="GO" id="GO:0016020">
    <property type="term" value="C:membrane"/>
    <property type="evidence" value="ECO:0007669"/>
    <property type="project" value="TreeGrafter"/>
</dbReference>
<evidence type="ECO:0000313" key="3">
    <source>
        <dbReference type="Proteomes" id="UP000828390"/>
    </source>
</evidence>
<dbReference type="GO" id="GO:0005829">
    <property type="term" value="C:cytosol"/>
    <property type="evidence" value="ECO:0007669"/>
    <property type="project" value="TreeGrafter"/>
</dbReference>
<reference evidence="2" key="2">
    <citation type="submission" date="2020-11" db="EMBL/GenBank/DDBJ databases">
        <authorList>
            <person name="McCartney M.A."/>
            <person name="Auch B."/>
            <person name="Kono T."/>
            <person name="Mallez S."/>
            <person name="Becker A."/>
            <person name="Gohl D.M."/>
            <person name="Silverstein K.A.T."/>
            <person name="Koren S."/>
            <person name="Bechman K.B."/>
            <person name="Herman A."/>
            <person name="Abrahante J.E."/>
            <person name="Garbe J."/>
        </authorList>
    </citation>
    <scope>NUCLEOTIDE SEQUENCE</scope>
    <source>
        <strain evidence="2">Duluth1</strain>
        <tissue evidence="2">Whole animal</tissue>
    </source>
</reference>
<dbReference type="PROSITE" id="PS50197">
    <property type="entry name" value="BEACH"/>
    <property type="match status" value="1"/>
</dbReference>
<dbReference type="PANTHER" id="PTHR13743">
    <property type="entry name" value="BEIGE/BEACH-RELATED"/>
    <property type="match status" value="1"/>
</dbReference>
<dbReference type="SUPFAM" id="SSF81837">
    <property type="entry name" value="BEACH domain"/>
    <property type="match status" value="1"/>
</dbReference>
<dbReference type="GO" id="GO:0008104">
    <property type="term" value="P:intracellular protein localization"/>
    <property type="evidence" value="ECO:0007669"/>
    <property type="project" value="TreeGrafter"/>
</dbReference>
<reference evidence="2" key="1">
    <citation type="journal article" date="2019" name="bioRxiv">
        <title>The Genome of the Zebra Mussel, Dreissena polymorpha: A Resource for Invasive Species Research.</title>
        <authorList>
            <person name="McCartney M.A."/>
            <person name="Auch B."/>
            <person name="Kono T."/>
            <person name="Mallez S."/>
            <person name="Zhang Y."/>
            <person name="Obille A."/>
            <person name="Becker A."/>
            <person name="Abrahante J.E."/>
            <person name="Garbe J."/>
            <person name="Badalamenti J.P."/>
            <person name="Herman A."/>
            <person name="Mangelson H."/>
            <person name="Liachko I."/>
            <person name="Sullivan S."/>
            <person name="Sone E.D."/>
            <person name="Koren S."/>
            <person name="Silverstein K.A.T."/>
            <person name="Beckman K.B."/>
            <person name="Gohl D.M."/>
        </authorList>
    </citation>
    <scope>NUCLEOTIDE SEQUENCE</scope>
    <source>
        <strain evidence="2">Duluth1</strain>
        <tissue evidence="2">Whole animal</tissue>
    </source>
</reference>
<dbReference type="AlphaFoldDB" id="A0A9D4DH56"/>
<dbReference type="InterPro" id="IPR000409">
    <property type="entry name" value="BEACH_dom"/>
</dbReference>
<dbReference type="InterPro" id="IPR050865">
    <property type="entry name" value="BEACH_Domain"/>
</dbReference>
<dbReference type="PANTHER" id="PTHR13743:SF112">
    <property type="entry name" value="BEACH DOMAIN-CONTAINING PROTEIN"/>
    <property type="match status" value="1"/>
</dbReference>
<dbReference type="EMBL" id="JAIWYP010000010">
    <property type="protein sequence ID" value="KAH3748986.1"/>
    <property type="molecule type" value="Genomic_DNA"/>
</dbReference>
<proteinExistence type="predicted"/>
<comment type="caution">
    <text evidence="2">The sequence shown here is derived from an EMBL/GenBank/DDBJ whole genome shotgun (WGS) entry which is preliminary data.</text>
</comment>
<dbReference type="InterPro" id="IPR036372">
    <property type="entry name" value="BEACH_dom_sf"/>
</dbReference>
<name>A0A9D4DH56_DREPO</name>
<protein>
    <recommendedName>
        <fullName evidence="1">BEACH domain-containing protein</fullName>
    </recommendedName>
</protein>
<dbReference type="Gene3D" id="1.10.1540.10">
    <property type="entry name" value="BEACH domain"/>
    <property type="match status" value="1"/>
</dbReference>
<feature type="domain" description="BEACH" evidence="1">
    <location>
        <begin position="1"/>
        <end position="42"/>
    </location>
</feature>
<dbReference type="Pfam" id="PF02138">
    <property type="entry name" value="Beach"/>
    <property type="match status" value="1"/>
</dbReference>
<keyword evidence="3" id="KW-1185">Reference proteome</keyword>
<dbReference type="GO" id="GO:0019901">
    <property type="term" value="F:protein kinase binding"/>
    <property type="evidence" value="ECO:0007669"/>
    <property type="project" value="TreeGrafter"/>
</dbReference>
<evidence type="ECO:0000259" key="1">
    <source>
        <dbReference type="PROSITE" id="PS50197"/>
    </source>
</evidence>
<gene>
    <name evidence="2" type="ORF">DPMN_183475</name>
</gene>
<organism evidence="2 3">
    <name type="scientific">Dreissena polymorpha</name>
    <name type="common">Zebra mussel</name>
    <name type="synonym">Mytilus polymorpha</name>
    <dbReference type="NCBI Taxonomy" id="45954"/>
    <lineage>
        <taxon>Eukaryota</taxon>
        <taxon>Metazoa</taxon>
        <taxon>Spiralia</taxon>
        <taxon>Lophotrochozoa</taxon>
        <taxon>Mollusca</taxon>
        <taxon>Bivalvia</taxon>
        <taxon>Autobranchia</taxon>
        <taxon>Heteroconchia</taxon>
        <taxon>Euheterodonta</taxon>
        <taxon>Imparidentia</taxon>
        <taxon>Neoheterodontei</taxon>
        <taxon>Myida</taxon>
        <taxon>Dreissenoidea</taxon>
        <taxon>Dreissenidae</taxon>
        <taxon>Dreissena</taxon>
    </lineage>
</organism>
<accession>A0A9D4DH56</accession>